<dbReference type="RefSeq" id="WP_179223159.1">
    <property type="nucleotide sequence ID" value="NZ_FZOQ01000052.1"/>
</dbReference>
<gene>
    <name evidence="1" type="ORF">SAMN06296052_1524</name>
</gene>
<proteinExistence type="predicted"/>
<reference evidence="2" key="1">
    <citation type="submission" date="2017-06" db="EMBL/GenBank/DDBJ databases">
        <authorList>
            <person name="Varghese N."/>
            <person name="Submissions S."/>
        </authorList>
    </citation>
    <scope>NUCLEOTIDE SEQUENCE [LARGE SCALE GENOMIC DNA]</scope>
    <source>
        <strain evidence="2">NKM1</strain>
    </source>
</reference>
<dbReference type="Proteomes" id="UP000198432">
    <property type="component" value="Unassembled WGS sequence"/>
</dbReference>
<dbReference type="EMBL" id="FZOQ01000052">
    <property type="protein sequence ID" value="SNT34014.1"/>
    <property type="molecule type" value="Genomic_DNA"/>
</dbReference>
<keyword evidence="2" id="KW-1185">Reference proteome</keyword>
<evidence type="ECO:0000313" key="1">
    <source>
        <dbReference type="EMBL" id="SNT34014.1"/>
    </source>
</evidence>
<name>A0A239LWL8_9BACT</name>
<sequence length="45" mass="5398">MEQLELYNTQFLELQEHFIDWLLVLVYHFLPLTRTLTGKPEPPAL</sequence>
<protein>
    <submittedName>
        <fullName evidence="1">Uncharacterized protein</fullName>
    </submittedName>
</protein>
<dbReference type="AlphaFoldDB" id="A0A239LWL8"/>
<accession>A0A239LWL8</accession>
<organism evidence="1 2">
    <name type="scientific">Pontibacter ummariensis</name>
    <dbReference type="NCBI Taxonomy" id="1610492"/>
    <lineage>
        <taxon>Bacteria</taxon>
        <taxon>Pseudomonadati</taxon>
        <taxon>Bacteroidota</taxon>
        <taxon>Cytophagia</taxon>
        <taxon>Cytophagales</taxon>
        <taxon>Hymenobacteraceae</taxon>
        <taxon>Pontibacter</taxon>
    </lineage>
</organism>
<evidence type="ECO:0000313" key="2">
    <source>
        <dbReference type="Proteomes" id="UP000198432"/>
    </source>
</evidence>